<gene>
    <name evidence="1" type="ORF">SDC9_110509</name>
</gene>
<name>A0A645BEZ5_9ZZZZ</name>
<accession>A0A645BEZ5</accession>
<evidence type="ECO:0000313" key="1">
    <source>
        <dbReference type="EMBL" id="MPM63628.1"/>
    </source>
</evidence>
<sequence>MGLNQSRNQQSAPGVNDCVRGRIDAADGADAVIPYQQIALKNRSAGVHGDDASVFN</sequence>
<comment type="caution">
    <text evidence="1">The sequence shown here is derived from an EMBL/GenBank/DDBJ whole genome shotgun (WGS) entry which is preliminary data.</text>
</comment>
<dbReference type="EMBL" id="VSSQ01019524">
    <property type="protein sequence ID" value="MPM63628.1"/>
    <property type="molecule type" value="Genomic_DNA"/>
</dbReference>
<proteinExistence type="predicted"/>
<organism evidence="1">
    <name type="scientific">bioreactor metagenome</name>
    <dbReference type="NCBI Taxonomy" id="1076179"/>
    <lineage>
        <taxon>unclassified sequences</taxon>
        <taxon>metagenomes</taxon>
        <taxon>ecological metagenomes</taxon>
    </lineage>
</organism>
<reference evidence="1" key="1">
    <citation type="submission" date="2019-08" db="EMBL/GenBank/DDBJ databases">
        <authorList>
            <person name="Kucharzyk K."/>
            <person name="Murdoch R.W."/>
            <person name="Higgins S."/>
            <person name="Loffler F."/>
        </authorList>
    </citation>
    <scope>NUCLEOTIDE SEQUENCE</scope>
</reference>
<protein>
    <submittedName>
        <fullName evidence="1">Uncharacterized protein</fullName>
    </submittedName>
</protein>
<dbReference type="AlphaFoldDB" id="A0A645BEZ5"/>